<dbReference type="SMART" id="SM00849">
    <property type="entry name" value="Lactamase_B"/>
    <property type="match status" value="1"/>
</dbReference>
<dbReference type="EMBL" id="JADBEG010000001">
    <property type="protein sequence ID" value="MBE1495948.1"/>
    <property type="molecule type" value="Genomic_DNA"/>
</dbReference>
<keyword evidence="3" id="KW-1185">Reference proteome</keyword>
<gene>
    <name evidence="2" type="ORF">H4696_003048</name>
</gene>
<name>A0ABR9HYD7_9PSEU</name>
<evidence type="ECO:0000313" key="3">
    <source>
        <dbReference type="Proteomes" id="UP000631670"/>
    </source>
</evidence>
<dbReference type="InterPro" id="IPR050114">
    <property type="entry name" value="UPF0173_UPF0282_UlaG_hydrolase"/>
</dbReference>
<evidence type="ECO:0000259" key="1">
    <source>
        <dbReference type="SMART" id="SM00849"/>
    </source>
</evidence>
<dbReference type="Proteomes" id="UP000631670">
    <property type="component" value="Unassembled WGS sequence"/>
</dbReference>
<dbReference type="InterPro" id="IPR036866">
    <property type="entry name" value="RibonucZ/Hydroxyglut_hydro"/>
</dbReference>
<dbReference type="PANTHER" id="PTHR43546:SF3">
    <property type="entry name" value="UPF0173 METAL-DEPENDENT HYDROLASE MJ1163"/>
    <property type="match status" value="1"/>
</dbReference>
<comment type="caution">
    <text evidence="2">The sequence shown here is derived from an EMBL/GenBank/DDBJ whole genome shotgun (WGS) entry which is preliminary data.</text>
</comment>
<protein>
    <submittedName>
        <fullName evidence="2">L-ascorbate metabolism protein UlaG (Beta-lactamase superfamily)</fullName>
    </submittedName>
</protein>
<dbReference type="Gene3D" id="3.60.15.10">
    <property type="entry name" value="Ribonuclease Z/Hydroxyacylglutathione hydrolase-like"/>
    <property type="match status" value="1"/>
</dbReference>
<accession>A0ABR9HYD7</accession>
<organism evidence="2 3">
    <name type="scientific">Amycolatopsis lexingtonensis</name>
    <dbReference type="NCBI Taxonomy" id="218822"/>
    <lineage>
        <taxon>Bacteria</taxon>
        <taxon>Bacillati</taxon>
        <taxon>Actinomycetota</taxon>
        <taxon>Actinomycetes</taxon>
        <taxon>Pseudonocardiales</taxon>
        <taxon>Pseudonocardiaceae</taxon>
        <taxon>Amycolatopsis</taxon>
    </lineage>
</organism>
<proteinExistence type="predicted"/>
<dbReference type="RefSeq" id="WP_086862179.1">
    <property type="nucleotide sequence ID" value="NZ_JADBEG010000001.1"/>
</dbReference>
<dbReference type="PANTHER" id="PTHR43546">
    <property type="entry name" value="UPF0173 METAL-DEPENDENT HYDROLASE MJ1163-RELATED"/>
    <property type="match status" value="1"/>
</dbReference>
<dbReference type="InterPro" id="IPR001279">
    <property type="entry name" value="Metallo-B-lactamas"/>
</dbReference>
<reference evidence="2 3" key="1">
    <citation type="submission" date="2020-10" db="EMBL/GenBank/DDBJ databases">
        <title>Sequencing the genomes of 1000 actinobacteria strains.</title>
        <authorList>
            <person name="Klenk H.-P."/>
        </authorList>
    </citation>
    <scope>NUCLEOTIDE SEQUENCE [LARGE SCALE GENOMIC DNA]</scope>
    <source>
        <strain evidence="2 3">DSM 44653</strain>
    </source>
</reference>
<dbReference type="SUPFAM" id="SSF56281">
    <property type="entry name" value="Metallo-hydrolase/oxidoreductase"/>
    <property type="match status" value="1"/>
</dbReference>
<sequence>MDTTLAVTRIAHACQLIELGDLRVLTDPWFTQSAVYYQGERLAAPLSTLDHLDAVVISHEHYDHCDLDALLAGGLDPDTPLVGPGTVTTIAKEKGFTRLHTIEAWESTRIGDLTVTATPGEHGVHEVTFVLQAGGRTVFFGGDSLRVPELDRIPDRLGPIDLTILPTNGLCIRPANLAQVVMDAEEAAELTAVLRPKLAIPHHYAFHSGWLGDRMITKGDQDPRHYADAVARLAPDLDVRIVLPGVRVTVP</sequence>
<evidence type="ECO:0000313" key="2">
    <source>
        <dbReference type="EMBL" id="MBE1495948.1"/>
    </source>
</evidence>
<feature type="domain" description="Metallo-beta-lactamase" evidence="1">
    <location>
        <begin position="11"/>
        <end position="203"/>
    </location>
</feature>
<dbReference type="Pfam" id="PF12706">
    <property type="entry name" value="Lactamase_B_2"/>
    <property type="match status" value="1"/>
</dbReference>